<evidence type="ECO:0000256" key="3">
    <source>
        <dbReference type="ARBA" id="ARBA00022617"/>
    </source>
</evidence>
<protein>
    <recommendedName>
        <fullName evidence="2 9">Heme chaperone HemW</fullName>
    </recommendedName>
</protein>
<keyword evidence="6 9" id="KW-0408">Iron</keyword>
<dbReference type="SFLD" id="SFLDF00562">
    <property type="entry name" value="HemN-like__clustered_with_heat"/>
    <property type="match status" value="1"/>
</dbReference>
<comment type="subcellular location">
    <subcellularLocation>
        <location evidence="9">Cytoplasm</location>
    </subcellularLocation>
</comment>
<evidence type="ECO:0000259" key="10">
    <source>
        <dbReference type="PROSITE" id="PS51918"/>
    </source>
</evidence>
<keyword evidence="9" id="KW-0004">4Fe-4S</keyword>
<dbReference type="InterPro" id="IPR058240">
    <property type="entry name" value="rSAM_sf"/>
</dbReference>
<dbReference type="InterPro" id="IPR006638">
    <property type="entry name" value="Elp3/MiaA/NifB-like_rSAM"/>
</dbReference>
<comment type="function">
    <text evidence="9">Probably acts as a heme chaperone, transferring heme to an unknown acceptor. Binds one molecule of heme per monomer, possibly covalently. Binds 1 [4Fe-4S] cluster. The cluster is coordinated with 3 cysteines and an exchangeable S-adenosyl-L-methionine.</text>
</comment>
<dbReference type="SFLD" id="SFLDG01082">
    <property type="entry name" value="B12-binding_domain_containing"/>
    <property type="match status" value="1"/>
</dbReference>
<dbReference type="EMBL" id="JAOQJQ010000007">
    <property type="protein sequence ID" value="MCU6763412.1"/>
    <property type="molecule type" value="Genomic_DNA"/>
</dbReference>
<dbReference type="PANTHER" id="PTHR13932:SF5">
    <property type="entry name" value="RADICAL S-ADENOSYL METHIONINE DOMAIN-CONTAINING PROTEIN 1, MITOCHONDRIAL"/>
    <property type="match status" value="1"/>
</dbReference>
<dbReference type="Proteomes" id="UP001652442">
    <property type="component" value="Unassembled WGS sequence"/>
</dbReference>
<dbReference type="SFLD" id="SFLDS00029">
    <property type="entry name" value="Radical_SAM"/>
    <property type="match status" value="2"/>
</dbReference>
<dbReference type="Pfam" id="PF06969">
    <property type="entry name" value="HemN_C"/>
    <property type="match status" value="1"/>
</dbReference>
<keyword evidence="4 9" id="KW-0949">S-adenosyl-L-methionine</keyword>
<keyword evidence="5 9" id="KW-0479">Metal-binding</keyword>
<dbReference type="InterPro" id="IPR004559">
    <property type="entry name" value="HemW-like"/>
</dbReference>
<organism evidence="11 12">
    <name type="scientific">Brotonthovivens ammoniilytica</name>
    <dbReference type="NCBI Taxonomy" id="2981725"/>
    <lineage>
        <taxon>Bacteria</taxon>
        <taxon>Bacillati</taxon>
        <taxon>Bacillota</taxon>
        <taxon>Clostridia</taxon>
        <taxon>Lachnospirales</taxon>
        <taxon>Lachnospiraceae</taxon>
        <taxon>Brotonthovivens</taxon>
    </lineage>
</organism>
<dbReference type="CDD" id="cd01335">
    <property type="entry name" value="Radical_SAM"/>
    <property type="match status" value="1"/>
</dbReference>
<dbReference type="NCBIfam" id="TIGR00539">
    <property type="entry name" value="hemN_rel"/>
    <property type="match status" value="1"/>
</dbReference>
<dbReference type="PANTHER" id="PTHR13932">
    <property type="entry name" value="COPROPORPHYRINIGEN III OXIDASE"/>
    <property type="match status" value="1"/>
</dbReference>
<accession>A0ABT2TP86</accession>
<gene>
    <name evidence="11" type="primary">hemW</name>
    <name evidence="11" type="ORF">OCV88_13945</name>
</gene>
<reference evidence="11 12" key="1">
    <citation type="journal article" date="2021" name="ISME Commun">
        <title>Automated analysis of genomic sequences facilitates high-throughput and comprehensive description of bacteria.</title>
        <authorList>
            <person name="Hitch T.C.A."/>
        </authorList>
    </citation>
    <scope>NUCLEOTIDE SEQUENCE [LARGE SCALE GENOMIC DNA]</scope>
    <source>
        <strain evidence="11 12">Sanger_109</strain>
    </source>
</reference>
<evidence type="ECO:0000256" key="5">
    <source>
        <dbReference type="ARBA" id="ARBA00022723"/>
    </source>
</evidence>
<keyword evidence="9" id="KW-0963">Cytoplasm</keyword>
<evidence type="ECO:0000313" key="12">
    <source>
        <dbReference type="Proteomes" id="UP001652442"/>
    </source>
</evidence>
<keyword evidence="8 9" id="KW-0143">Chaperone</keyword>
<dbReference type="PROSITE" id="PS51918">
    <property type="entry name" value="RADICAL_SAM"/>
    <property type="match status" value="1"/>
</dbReference>
<dbReference type="Gene3D" id="3.20.20.70">
    <property type="entry name" value="Aldolase class I"/>
    <property type="match status" value="1"/>
</dbReference>
<proteinExistence type="inferred from homology"/>
<dbReference type="InterPro" id="IPR010723">
    <property type="entry name" value="HemN_C"/>
</dbReference>
<sequence length="387" mass="44476">MTLKKLELYVHIPFCVQKCSYCDFLSMPADSLVKQAYVRRLKEEIKKKAGKYKDRKVCSVFFGGGTPSILPTGDIRGILDCLRENFFLDREAEITVECNPGTLDAGKLKSYKHAGVNRLSMGLQSAENKELKLLGRIHTYEDFLESFDCARKCGFHNINVDLMSALPRQTLQSWERTLKKVVSLKPEHISAYSLIIEEGTPFYKIYGYDDETRQKGGQPLFLPTEEEEREMYRFTREFLAEKGYERYEISNYAKPGRQCIHNIGYWNRTDYLGLGIGASSLIDNCRFANEGSLSSYLDGTIGEEEPQKLTKQEQMEEFMFLGLRLMQGVSGADFLKHFSVSLKNVYGEVLQKLEGERLLEEHQGMIRLTEQGIDISNYVFSQFLMEE</sequence>
<evidence type="ECO:0000256" key="1">
    <source>
        <dbReference type="ARBA" id="ARBA00006100"/>
    </source>
</evidence>
<dbReference type="SFLD" id="SFLDF00288">
    <property type="entry name" value="HemN-like__clustered_with_nucl"/>
    <property type="match status" value="1"/>
</dbReference>
<dbReference type="SMART" id="SM00729">
    <property type="entry name" value="Elp3"/>
    <property type="match status" value="1"/>
</dbReference>
<dbReference type="InterPro" id="IPR034505">
    <property type="entry name" value="Coproporphyrinogen-III_oxidase"/>
</dbReference>
<evidence type="ECO:0000256" key="8">
    <source>
        <dbReference type="ARBA" id="ARBA00023186"/>
    </source>
</evidence>
<evidence type="ECO:0000256" key="7">
    <source>
        <dbReference type="ARBA" id="ARBA00023014"/>
    </source>
</evidence>
<keyword evidence="3 9" id="KW-0349">Heme</keyword>
<dbReference type="SFLD" id="SFLDG01065">
    <property type="entry name" value="anaerobic_coproporphyrinogen-I"/>
    <property type="match status" value="2"/>
</dbReference>
<dbReference type="InterPro" id="IPR007197">
    <property type="entry name" value="rSAM"/>
</dbReference>
<feature type="domain" description="Radical SAM core" evidence="10">
    <location>
        <begin position="1"/>
        <end position="242"/>
    </location>
</feature>
<comment type="caution">
    <text evidence="11">The sequence shown here is derived from an EMBL/GenBank/DDBJ whole genome shotgun (WGS) entry which is preliminary data.</text>
</comment>
<keyword evidence="7 9" id="KW-0411">Iron-sulfur</keyword>
<evidence type="ECO:0000313" key="11">
    <source>
        <dbReference type="EMBL" id="MCU6763412.1"/>
    </source>
</evidence>
<evidence type="ECO:0000256" key="4">
    <source>
        <dbReference type="ARBA" id="ARBA00022691"/>
    </source>
</evidence>
<keyword evidence="12" id="KW-1185">Reference proteome</keyword>
<evidence type="ECO:0000256" key="2">
    <source>
        <dbReference type="ARBA" id="ARBA00017228"/>
    </source>
</evidence>
<dbReference type="RefSeq" id="WP_158426057.1">
    <property type="nucleotide sequence ID" value="NZ_JAOQJQ010000007.1"/>
</dbReference>
<dbReference type="SUPFAM" id="SSF102114">
    <property type="entry name" value="Radical SAM enzymes"/>
    <property type="match status" value="1"/>
</dbReference>
<dbReference type="InterPro" id="IPR013785">
    <property type="entry name" value="Aldolase_TIM"/>
</dbReference>
<dbReference type="Pfam" id="PF04055">
    <property type="entry name" value="Radical_SAM"/>
    <property type="match status" value="1"/>
</dbReference>
<evidence type="ECO:0000256" key="6">
    <source>
        <dbReference type="ARBA" id="ARBA00023004"/>
    </source>
</evidence>
<evidence type="ECO:0000256" key="9">
    <source>
        <dbReference type="RuleBase" id="RU364116"/>
    </source>
</evidence>
<name>A0ABT2TP86_9FIRM</name>
<comment type="similarity">
    <text evidence="1">Belongs to the anaerobic coproporphyrinogen-III oxidase family. HemW subfamily.</text>
</comment>